<dbReference type="Proteomes" id="UP000366872">
    <property type="component" value="Unassembled WGS sequence"/>
</dbReference>
<dbReference type="InterPro" id="IPR023296">
    <property type="entry name" value="Glyco_hydro_beta-prop_sf"/>
</dbReference>
<dbReference type="SUPFAM" id="SSF53649">
    <property type="entry name" value="Alkaline phosphatase-like"/>
    <property type="match status" value="1"/>
</dbReference>
<dbReference type="PANTHER" id="PTHR42693:SF33">
    <property type="entry name" value="ARYLSULFATASE"/>
    <property type="match status" value="1"/>
</dbReference>
<feature type="signal peptide" evidence="6">
    <location>
        <begin position="1"/>
        <end position="26"/>
    </location>
</feature>
<reference evidence="9 10" key="1">
    <citation type="submission" date="2019-04" db="EMBL/GenBank/DDBJ databases">
        <authorList>
            <person name="Van Vliet M D."/>
        </authorList>
    </citation>
    <scope>NUCLEOTIDE SEQUENCE [LARGE SCALE GENOMIC DNA]</scope>
    <source>
        <strain evidence="9 10">F1</strain>
    </source>
</reference>
<dbReference type="GO" id="GO:0004553">
    <property type="term" value="F:hydrolase activity, hydrolyzing O-glycosyl compounds"/>
    <property type="evidence" value="ECO:0007669"/>
    <property type="project" value="InterPro"/>
</dbReference>
<keyword evidence="3" id="KW-0378">Hydrolase</keyword>
<dbReference type="PANTHER" id="PTHR42693">
    <property type="entry name" value="ARYLSULFATASE FAMILY MEMBER"/>
    <property type="match status" value="1"/>
</dbReference>
<evidence type="ECO:0000256" key="3">
    <source>
        <dbReference type="ARBA" id="ARBA00022801"/>
    </source>
</evidence>
<feature type="domain" description="3-keto-alpha-glucoside-1,2-lyase/3-keto-2-hydroxy-glucal hydratase" evidence="8">
    <location>
        <begin position="824"/>
        <end position="994"/>
    </location>
</feature>
<dbReference type="InterPro" id="IPR050738">
    <property type="entry name" value="Sulfatase"/>
</dbReference>
<feature type="domain" description="Sulfatase N-terminal" evidence="7">
    <location>
        <begin position="33"/>
        <end position="363"/>
    </location>
</feature>
<accession>A0A6C2TZJ6</accession>
<dbReference type="InterPro" id="IPR010496">
    <property type="entry name" value="AL/BT2_dom"/>
</dbReference>
<dbReference type="Pfam" id="PF04616">
    <property type="entry name" value="Glyco_hydro_43"/>
    <property type="match status" value="1"/>
</dbReference>
<sequence>MEMKIKKIAGTLVWMALLAAGLTVKAEQDEKRPNIITVFIDDMGWSDLSCFGGDVVETPQIDRLAHEGIKFNNFYVNSPICSPSRVAFTTGQYPQRWKITSYLAHRKSNNKRGMAHWLDPTAPVLARELQKAGYLTGHFGKWHMGGQRDVGDAPHVAAYGFDRSLTNFEGLGPRVLPLLDAYNGKPPKKYDLGSADLGQGPIQWMDRSVITAAFVDEALGFIDHAQKADKPFFVNVWPDDVHSPFFPPEVLRAGTDGSKRALYYAVLEAMDDQLGALFDRIRNDKALRNNTLIILASDNGHEHGAGQSAPLRGSKTWLYEGGVRSPLIVWGPGLLAKDSAGTVNDESILCAMDINASLYGIAGTSPAEGACLDGEKLAGTLLGHEAKSRRAPIFWRRPPDRPGEGGEDNPDLAVREGKWKFHVNYDGSAPQLYDLDADIAESNNLADAHPEVVARLKKALFDWNKTMPLDAGDPAGRTVRAGALPSDQFINPVCEGADPWVVRDPNSARYLWCFSDGNRGIGIHVGEGLTAPGRRHVVWRAPKKGPVSQQIWAPELHFLDGHWHIYFAASNGQNKNHRAYVLRSEGKDPLGEYKLQGPFATGERGQEPNLWAIDMTVLEHKSKRYAIWSGWDGPETDRQYLYIAPMKSPTELAGPRVRLCANDDFPWERTTPGKRGRGLNEGPQVLKAKNRTFVAYSCGASWLPTYKIGLLELTGLNPLSPRSWKKHPKPVFSSTEETFGVGHSCFVLSPDQSELWHVYHAKRDREAGWERSVFIQPMQIDKTGFPQFGTPVAAGTPLCKPSGESTSLQTALPVALPLKSESALEGWTYYGHQQFIMPSAAGIHLGIPPENGVNEYRSGEKLMLNQQLPADFVAQVMIDFRGDAEARDAGVLFRASGAAVGYDAQCGYFAGLIPGSNRVILGKTDGDEWMELARAPVEIDAARPQSLRVSVVGDQIEISLNGKRVIQTTDAAYGSGGIGLRVVNTHAVFSNLEVDQSRP</sequence>
<dbReference type="Gene3D" id="2.60.120.560">
    <property type="entry name" value="Exo-inulinase, domain 1"/>
    <property type="match status" value="1"/>
</dbReference>
<dbReference type="Gene3D" id="3.40.720.10">
    <property type="entry name" value="Alkaline Phosphatase, subunit A"/>
    <property type="match status" value="1"/>
</dbReference>
<keyword evidence="10" id="KW-1185">Reference proteome</keyword>
<name>A0A6C2TZJ6_PONDE</name>
<dbReference type="InterPro" id="IPR006710">
    <property type="entry name" value="Glyco_hydro_43"/>
</dbReference>
<evidence type="ECO:0000313" key="10">
    <source>
        <dbReference type="Proteomes" id="UP000366872"/>
    </source>
</evidence>
<evidence type="ECO:0000256" key="6">
    <source>
        <dbReference type="SAM" id="SignalP"/>
    </source>
</evidence>
<dbReference type="InterPro" id="IPR000917">
    <property type="entry name" value="Sulfatase_N"/>
</dbReference>
<keyword evidence="4" id="KW-0326">Glycosidase</keyword>
<proteinExistence type="inferred from homology"/>
<evidence type="ECO:0000259" key="7">
    <source>
        <dbReference type="Pfam" id="PF00884"/>
    </source>
</evidence>
<dbReference type="Pfam" id="PF00884">
    <property type="entry name" value="Sulfatase"/>
    <property type="match status" value="1"/>
</dbReference>
<evidence type="ECO:0000256" key="4">
    <source>
        <dbReference type="ARBA" id="ARBA00023295"/>
    </source>
</evidence>
<dbReference type="GO" id="GO:0004065">
    <property type="term" value="F:arylsulfatase activity"/>
    <property type="evidence" value="ECO:0007669"/>
    <property type="project" value="TreeGrafter"/>
</dbReference>
<dbReference type="CDD" id="cd18820">
    <property type="entry name" value="GH43_LbAraf43-like"/>
    <property type="match status" value="1"/>
</dbReference>
<keyword evidence="6" id="KW-0732">Signal</keyword>
<dbReference type="Gene3D" id="3.30.1120.10">
    <property type="match status" value="1"/>
</dbReference>
<feature type="chain" id="PRO_5028876428" evidence="6">
    <location>
        <begin position="27"/>
        <end position="999"/>
    </location>
</feature>
<gene>
    <name evidence="9" type="ORF">PDESU_01646</name>
</gene>
<dbReference type="RefSeq" id="WP_136078703.1">
    <property type="nucleotide sequence ID" value="NZ_CAAHFG010000001.1"/>
</dbReference>
<evidence type="ECO:0000256" key="2">
    <source>
        <dbReference type="ARBA" id="ARBA00009865"/>
    </source>
</evidence>
<evidence type="ECO:0000259" key="8">
    <source>
        <dbReference type="Pfam" id="PF06439"/>
    </source>
</evidence>
<dbReference type="SUPFAM" id="SSF75005">
    <property type="entry name" value="Arabinanase/levansucrase/invertase"/>
    <property type="match status" value="1"/>
</dbReference>
<evidence type="ECO:0000256" key="1">
    <source>
        <dbReference type="ARBA" id="ARBA00008779"/>
    </source>
</evidence>
<organism evidence="9 10">
    <name type="scientific">Pontiella desulfatans</name>
    <dbReference type="NCBI Taxonomy" id="2750659"/>
    <lineage>
        <taxon>Bacteria</taxon>
        <taxon>Pseudomonadati</taxon>
        <taxon>Kiritimatiellota</taxon>
        <taxon>Kiritimatiellia</taxon>
        <taxon>Kiritimatiellales</taxon>
        <taxon>Pontiellaceae</taxon>
        <taxon>Pontiella</taxon>
    </lineage>
</organism>
<protein>
    <submittedName>
        <fullName evidence="9">Extracellular exo-alpha-(1-&gt;5)-L-arabinofuranosidase</fullName>
    </submittedName>
</protein>
<comment type="similarity">
    <text evidence="1">Belongs to the sulfatase family.</text>
</comment>
<dbReference type="AlphaFoldDB" id="A0A6C2TZJ6"/>
<comment type="similarity">
    <text evidence="2">Belongs to the glycosyl hydrolase 43 family.</text>
</comment>
<evidence type="ECO:0000256" key="5">
    <source>
        <dbReference type="PIRSR" id="PIRSR606710-2"/>
    </source>
</evidence>
<dbReference type="InterPro" id="IPR017850">
    <property type="entry name" value="Alkaline_phosphatase_core_sf"/>
</dbReference>
<dbReference type="GO" id="GO:0005975">
    <property type="term" value="P:carbohydrate metabolic process"/>
    <property type="evidence" value="ECO:0007669"/>
    <property type="project" value="InterPro"/>
</dbReference>
<dbReference type="EMBL" id="CAAHFG010000001">
    <property type="protein sequence ID" value="VGO13092.1"/>
    <property type="molecule type" value="Genomic_DNA"/>
</dbReference>
<feature type="site" description="Important for catalytic activity, responsible for pKa modulation of the active site Glu and correct orientation of both the proton donor and substrate" evidence="5">
    <location>
        <position position="614"/>
    </location>
</feature>
<evidence type="ECO:0000313" key="9">
    <source>
        <dbReference type="EMBL" id="VGO13092.1"/>
    </source>
</evidence>
<dbReference type="Pfam" id="PF06439">
    <property type="entry name" value="3keto-disac_hyd"/>
    <property type="match status" value="1"/>
</dbReference>
<dbReference type="Gene3D" id="2.115.10.20">
    <property type="entry name" value="Glycosyl hydrolase domain, family 43"/>
    <property type="match status" value="1"/>
</dbReference>